<evidence type="ECO:0000256" key="1">
    <source>
        <dbReference type="SAM" id="Phobius"/>
    </source>
</evidence>
<name>K2R2L6_METFP</name>
<sequence>MKIDKAGLFGVILILIGLIVYATSPLDQLVLMITWPLLSGSSEGKAVLFLMAIGSFLILNPLLNNSRFLAPVKERANEYGPDGKKFLKWTILIILLTCLVGILIEFYIRLKYGVSPLTIFVSTNPTSTTTSPMHSHVFKSVFGHFADTMSGLIPHHVHTGGSLYPYVLPWGYLIFITLPLAYITGLLSLNGRQELNRIIMAFALTLALIGMVDGGLYSQPLVIGMGLLFIFYFVENPLQIHPFQFRQFVLPIVLIFLLAFSGLGLELAGTNSSYHEITVLNQFEPVDLSGYNVLSQEQQGNMTVIRTDTSVSDKNTLESLFKTYQGRADGFFMTWNFYSYF</sequence>
<protein>
    <submittedName>
        <fullName evidence="2">Uncharacterized protein</fullName>
    </submittedName>
</protein>
<keyword evidence="3" id="KW-1185">Reference proteome</keyword>
<keyword evidence="1" id="KW-0812">Transmembrane</keyword>
<feature type="transmembrane region" description="Helical" evidence="1">
    <location>
        <begin position="201"/>
        <end position="233"/>
    </location>
</feature>
<dbReference type="AlphaFoldDB" id="K2R2L6"/>
<accession>K2R2L6</accession>
<comment type="caution">
    <text evidence="2">The sequence shown here is derived from an EMBL/GenBank/DDBJ whole genome shotgun (WGS) entry which is preliminary data.</text>
</comment>
<gene>
    <name evidence="2" type="ORF">A994_08386</name>
</gene>
<dbReference type="EMBL" id="AMPO01000007">
    <property type="protein sequence ID" value="EKF85437.1"/>
    <property type="molecule type" value="Genomic_DNA"/>
</dbReference>
<feature type="transmembrane region" description="Helical" evidence="1">
    <location>
        <begin position="46"/>
        <end position="65"/>
    </location>
</feature>
<organism evidence="2 3">
    <name type="scientific">Methanobacterium formicicum (strain DSM 3637 / PP1)</name>
    <dbReference type="NCBI Taxonomy" id="1204725"/>
    <lineage>
        <taxon>Archaea</taxon>
        <taxon>Methanobacteriati</taxon>
        <taxon>Methanobacteriota</taxon>
        <taxon>Methanomada group</taxon>
        <taxon>Methanobacteria</taxon>
        <taxon>Methanobacteriales</taxon>
        <taxon>Methanobacteriaceae</taxon>
        <taxon>Methanobacterium</taxon>
    </lineage>
</organism>
<dbReference type="Proteomes" id="UP000007360">
    <property type="component" value="Unassembled WGS sequence"/>
</dbReference>
<evidence type="ECO:0000313" key="2">
    <source>
        <dbReference type="EMBL" id="EKF85437.1"/>
    </source>
</evidence>
<feature type="transmembrane region" description="Helical" evidence="1">
    <location>
        <begin position="86"/>
        <end position="108"/>
    </location>
</feature>
<dbReference type="PATRIC" id="fig|1204725.3.peg.1686"/>
<keyword evidence="1" id="KW-1133">Transmembrane helix</keyword>
<dbReference type="OrthoDB" id="81523at2157"/>
<evidence type="ECO:0000313" key="3">
    <source>
        <dbReference type="Proteomes" id="UP000007360"/>
    </source>
</evidence>
<feature type="transmembrane region" description="Helical" evidence="1">
    <location>
        <begin position="170"/>
        <end position="189"/>
    </location>
</feature>
<proteinExistence type="predicted"/>
<dbReference type="RefSeq" id="WP_004031028.1">
    <property type="nucleotide sequence ID" value="NZ_AMPO01000007.1"/>
</dbReference>
<keyword evidence="1" id="KW-0472">Membrane</keyword>
<reference evidence="2 3" key="1">
    <citation type="journal article" date="2012" name="J. Bacteriol.">
        <title>Draft genome sequence of Methanobacterium formicicum DSM 3637, an archaebacterium isolated from the methane producer amoeba Pelomyxa palustris.</title>
        <authorList>
            <person name="Gutierrez G."/>
        </authorList>
    </citation>
    <scope>NUCLEOTIDE SEQUENCE [LARGE SCALE GENOMIC DNA]</scope>
    <source>
        <strain evidence="3">DSM 3637 / PP1</strain>
    </source>
</reference>
<feature type="transmembrane region" description="Helical" evidence="1">
    <location>
        <begin position="245"/>
        <end position="265"/>
    </location>
</feature>